<evidence type="ECO:0000256" key="2">
    <source>
        <dbReference type="ARBA" id="ARBA00009307"/>
    </source>
</evidence>
<comment type="similarity">
    <text evidence="2">Belongs to the eukaryotic RPB7/RPC8 RNA polymerase subunit family.</text>
</comment>
<organism evidence="9 10">
    <name type="scientific">Naegleria lovaniensis</name>
    <name type="common">Amoeba</name>
    <dbReference type="NCBI Taxonomy" id="51637"/>
    <lineage>
        <taxon>Eukaryota</taxon>
        <taxon>Discoba</taxon>
        <taxon>Heterolobosea</taxon>
        <taxon>Tetramitia</taxon>
        <taxon>Eutetramitia</taxon>
        <taxon>Vahlkampfiidae</taxon>
        <taxon>Naegleria</taxon>
    </lineage>
</organism>
<dbReference type="RefSeq" id="XP_044544307.1">
    <property type="nucleotide sequence ID" value="XM_044685648.1"/>
</dbReference>
<keyword evidence="3" id="KW-0240">DNA-directed RNA polymerase</keyword>
<comment type="caution">
    <text evidence="9">The sequence shown here is derived from an EMBL/GenBank/DDBJ whole genome shotgun (WGS) entry which is preliminary data.</text>
</comment>
<dbReference type="InterPro" id="IPR045113">
    <property type="entry name" value="Rpb7-like"/>
</dbReference>
<proteinExistence type="inferred from homology"/>
<evidence type="ECO:0000313" key="9">
    <source>
        <dbReference type="EMBL" id="KAG2375133.1"/>
    </source>
</evidence>
<feature type="domain" description="RNA polymerase Rpb7-like N-terminal" evidence="7">
    <location>
        <begin position="8"/>
        <end position="62"/>
    </location>
</feature>
<evidence type="ECO:0000313" key="10">
    <source>
        <dbReference type="Proteomes" id="UP000816034"/>
    </source>
</evidence>
<feature type="compositionally biased region" description="Basic and acidic residues" evidence="6">
    <location>
        <begin position="163"/>
        <end position="172"/>
    </location>
</feature>
<dbReference type="PANTHER" id="PTHR12709:SF1">
    <property type="entry name" value="DNA-DIRECTED RNA POLYMERASE III SUBUNIT RPC8"/>
    <property type="match status" value="1"/>
</dbReference>
<dbReference type="InterPro" id="IPR012340">
    <property type="entry name" value="NA-bd_OB-fold"/>
</dbReference>
<dbReference type="Gene3D" id="3.30.1490.120">
    <property type="entry name" value="RNA polymerase Rpb7-like, N-terminal domain"/>
    <property type="match status" value="1"/>
</dbReference>
<sequence length="267" mass="30042">MFVTVVVKDTVILQPHRFDKDIITAVEDEIHMKYSNKILPDVGLCICLYDFISIGDPHIYPNQRGNCFVETTFRLIVFKPFIGEIITGRIMGSDPEQGLKIAIGFFNDIYIPPYLLAEPSRFDDETNQWQWVYEENALPYAYPQEIRFRVNSITFNTSLDSNPPRHVDERNKPPPATTATTTTGEEEPQLPEEKPPMIIIGRVNEPGLGLTSWWASSETGEDVSEETTTSQQKDDTILGSSSNLTSSGATSTSLFSNIDDQILNTEI</sequence>
<name>A0AA88GHS2_NAELO</name>
<evidence type="ECO:0000256" key="1">
    <source>
        <dbReference type="ARBA" id="ARBA00004123"/>
    </source>
</evidence>
<evidence type="ECO:0000256" key="6">
    <source>
        <dbReference type="SAM" id="MobiDB-lite"/>
    </source>
</evidence>
<dbReference type="InterPro" id="IPR036898">
    <property type="entry name" value="RNA_pol_Rpb7-like_N_sf"/>
</dbReference>
<dbReference type="GO" id="GO:0006384">
    <property type="term" value="P:transcription initiation at RNA polymerase III promoter"/>
    <property type="evidence" value="ECO:0007669"/>
    <property type="project" value="TreeGrafter"/>
</dbReference>
<dbReference type="SUPFAM" id="SSF88798">
    <property type="entry name" value="N-terminal, heterodimerisation domain of RBP7 (RpoE)"/>
    <property type="match status" value="1"/>
</dbReference>
<dbReference type="GeneID" id="68102591"/>
<protein>
    <submittedName>
        <fullName evidence="9">Uncharacterized protein</fullName>
    </submittedName>
</protein>
<dbReference type="Proteomes" id="UP000816034">
    <property type="component" value="Unassembled WGS sequence"/>
</dbReference>
<keyword evidence="4" id="KW-0804">Transcription</keyword>
<dbReference type="InterPro" id="IPR005576">
    <property type="entry name" value="Rpb7-like_N"/>
</dbReference>
<dbReference type="AlphaFoldDB" id="A0AA88GHS2"/>
<feature type="domain" description="RNA polymerase III subunit Rpc25" evidence="8">
    <location>
        <begin position="84"/>
        <end position="214"/>
    </location>
</feature>
<feature type="region of interest" description="Disordered" evidence="6">
    <location>
        <begin position="216"/>
        <end position="250"/>
    </location>
</feature>
<feature type="region of interest" description="Disordered" evidence="6">
    <location>
        <begin position="159"/>
        <end position="197"/>
    </location>
</feature>
<comment type="subcellular location">
    <subcellularLocation>
        <location evidence="1">Nucleus</location>
    </subcellularLocation>
</comment>
<dbReference type="EMBL" id="PYSW02000040">
    <property type="protein sequence ID" value="KAG2375133.1"/>
    <property type="molecule type" value="Genomic_DNA"/>
</dbReference>
<dbReference type="InterPro" id="IPR013238">
    <property type="entry name" value="RNA_pol_III_Rbc25"/>
</dbReference>
<dbReference type="GO" id="GO:0005666">
    <property type="term" value="C:RNA polymerase III complex"/>
    <property type="evidence" value="ECO:0007669"/>
    <property type="project" value="TreeGrafter"/>
</dbReference>
<keyword evidence="10" id="KW-1185">Reference proteome</keyword>
<keyword evidence="5" id="KW-0539">Nucleus</keyword>
<reference evidence="9 10" key="1">
    <citation type="journal article" date="2018" name="BMC Genomics">
        <title>The genome of Naegleria lovaniensis, the basis for a comparative approach to unravel pathogenicity factors of the human pathogenic amoeba N. fowleri.</title>
        <authorList>
            <person name="Liechti N."/>
            <person name="Schurch N."/>
            <person name="Bruggmann R."/>
            <person name="Wittwer M."/>
        </authorList>
    </citation>
    <scope>NUCLEOTIDE SEQUENCE [LARGE SCALE GENOMIC DNA]</scope>
    <source>
        <strain evidence="9 10">ATCC 30569</strain>
    </source>
</reference>
<dbReference type="Gene3D" id="2.40.50.140">
    <property type="entry name" value="Nucleic acid-binding proteins"/>
    <property type="match status" value="1"/>
</dbReference>
<gene>
    <name evidence="9" type="ORF">C9374_010137</name>
</gene>
<evidence type="ECO:0000256" key="5">
    <source>
        <dbReference type="ARBA" id="ARBA00023242"/>
    </source>
</evidence>
<accession>A0AA88GHS2</accession>
<dbReference type="PANTHER" id="PTHR12709">
    <property type="entry name" value="DNA-DIRECTED RNA POLYMERASE II, III"/>
    <property type="match status" value="1"/>
</dbReference>
<evidence type="ECO:0000256" key="4">
    <source>
        <dbReference type="ARBA" id="ARBA00023163"/>
    </source>
</evidence>
<dbReference type="Pfam" id="PF03876">
    <property type="entry name" value="SHS2_Rpb7-N"/>
    <property type="match status" value="1"/>
</dbReference>
<dbReference type="SUPFAM" id="SSF50249">
    <property type="entry name" value="Nucleic acid-binding proteins"/>
    <property type="match status" value="1"/>
</dbReference>
<dbReference type="CDD" id="cd04330">
    <property type="entry name" value="RNAP_III_Rpc25_N"/>
    <property type="match status" value="1"/>
</dbReference>
<evidence type="ECO:0000256" key="3">
    <source>
        <dbReference type="ARBA" id="ARBA00022478"/>
    </source>
</evidence>
<evidence type="ECO:0000259" key="8">
    <source>
        <dbReference type="Pfam" id="PF08292"/>
    </source>
</evidence>
<evidence type="ECO:0000259" key="7">
    <source>
        <dbReference type="Pfam" id="PF03876"/>
    </source>
</evidence>
<dbReference type="Pfam" id="PF08292">
    <property type="entry name" value="RNA_pol_Rbc25"/>
    <property type="match status" value="1"/>
</dbReference>
<feature type="compositionally biased region" description="Low complexity" evidence="6">
    <location>
        <begin position="238"/>
        <end position="250"/>
    </location>
</feature>